<evidence type="ECO:0000256" key="1">
    <source>
        <dbReference type="SAM" id="MobiDB-lite"/>
    </source>
</evidence>
<keyword evidence="3" id="KW-1185">Reference proteome</keyword>
<sequence length="205" mass="21794">MISSFGFLQITTTQSGTPLDGTMIVAYRHNPTHIARSALSIALRSIAHTSGPPHNPLQTAIETDDLGLPLDPLPLPIPKAPSTGISDETWLKLHRLAAINPPPEGSEEEARLKAGLSELVGLMEIVKNVQLPEGDLRTITAELLSEGVGEVVFDGTVAQASTTISGQKDGGQATSATSPAHEKTGRELLEWATRRVGDYYASKVK</sequence>
<comment type="caution">
    <text evidence="2">The sequence shown here is derived from an EMBL/GenBank/DDBJ whole genome shotgun (WGS) entry which is preliminary data.</text>
</comment>
<protein>
    <submittedName>
        <fullName evidence="2">Uncharacterized protein</fullName>
    </submittedName>
</protein>
<evidence type="ECO:0000313" key="3">
    <source>
        <dbReference type="Proteomes" id="UP001182556"/>
    </source>
</evidence>
<feature type="compositionally biased region" description="Polar residues" evidence="1">
    <location>
        <begin position="163"/>
        <end position="178"/>
    </location>
</feature>
<dbReference type="Proteomes" id="UP001182556">
    <property type="component" value="Unassembled WGS sequence"/>
</dbReference>
<dbReference type="EMBL" id="JAODAN010000003">
    <property type="protein sequence ID" value="KAK1925627.1"/>
    <property type="molecule type" value="Genomic_DNA"/>
</dbReference>
<accession>A0AAD9L7K3</accession>
<dbReference type="AlphaFoldDB" id="A0AAD9L7K3"/>
<reference evidence="2" key="1">
    <citation type="submission" date="2023-02" db="EMBL/GenBank/DDBJ databases">
        <title>Identification and recombinant expression of a fungal hydrolase from Papiliotrema laurentii that hydrolyzes apple cutin and clears colloidal polyester polyurethane.</title>
        <authorList>
            <consortium name="DOE Joint Genome Institute"/>
            <person name="Roman V.A."/>
            <person name="Bojanowski C."/>
            <person name="Crable B.R."/>
            <person name="Wagner D.N."/>
            <person name="Hung C.S."/>
            <person name="Nadeau L.J."/>
            <person name="Schratz L."/>
            <person name="Haridas S."/>
            <person name="Pangilinan J."/>
            <person name="Lipzen A."/>
            <person name="Na H."/>
            <person name="Yan M."/>
            <person name="Ng V."/>
            <person name="Grigoriev I.V."/>
            <person name="Spatafora J.W."/>
            <person name="Barlow D."/>
            <person name="Biffinger J."/>
            <person name="Kelley-Loughnane N."/>
            <person name="Varaljay V.A."/>
            <person name="Crookes-Goodson W.J."/>
        </authorList>
    </citation>
    <scope>NUCLEOTIDE SEQUENCE</scope>
    <source>
        <strain evidence="2">5307AH</strain>
    </source>
</reference>
<organism evidence="2 3">
    <name type="scientific">Papiliotrema laurentii</name>
    <name type="common">Cryptococcus laurentii</name>
    <dbReference type="NCBI Taxonomy" id="5418"/>
    <lineage>
        <taxon>Eukaryota</taxon>
        <taxon>Fungi</taxon>
        <taxon>Dikarya</taxon>
        <taxon>Basidiomycota</taxon>
        <taxon>Agaricomycotina</taxon>
        <taxon>Tremellomycetes</taxon>
        <taxon>Tremellales</taxon>
        <taxon>Rhynchogastremaceae</taxon>
        <taxon>Papiliotrema</taxon>
    </lineage>
</organism>
<proteinExistence type="predicted"/>
<gene>
    <name evidence="2" type="ORF">DB88DRAFT_484542</name>
</gene>
<feature type="region of interest" description="Disordered" evidence="1">
    <location>
        <begin position="163"/>
        <end position="183"/>
    </location>
</feature>
<evidence type="ECO:0000313" key="2">
    <source>
        <dbReference type="EMBL" id="KAK1925627.1"/>
    </source>
</evidence>
<name>A0AAD9L7K3_PAPLA</name>